<comment type="caution">
    <text evidence="3">The sequence shown here is derived from an EMBL/GenBank/DDBJ whole genome shotgun (WGS) entry which is preliminary data.</text>
</comment>
<dbReference type="Gene3D" id="3.40.50.300">
    <property type="entry name" value="P-loop containing nucleotide triphosphate hydrolases"/>
    <property type="match status" value="1"/>
</dbReference>
<keyword evidence="4" id="KW-1185">Reference proteome</keyword>
<dbReference type="InterPro" id="IPR007502">
    <property type="entry name" value="Helicase-assoc_dom"/>
</dbReference>
<proteinExistence type="predicted"/>
<name>A0A4S2KJN2_9HYME</name>
<dbReference type="Gene3D" id="1.20.120.1080">
    <property type="match status" value="1"/>
</dbReference>
<evidence type="ECO:0000259" key="2">
    <source>
        <dbReference type="SMART" id="SM00847"/>
    </source>
</evidence>
<keyword evidence="3" id="KW-0347">Helicase</keyword>
<sequence length="721" mass="82875">MTKQIVTEPGTNYQCLQLCWASKSNCEQRAGRTGRVMDGKVYRMVPRAFYEKVLQAESVPKMLRAPLTNIILKTKVLDMGEPKALLALSLDPPNLSNIKQNILLLKEVGALRRGMQEFDGHLTSLGHVMASLPLDVHVTKLIVLGYVFEVLSDAIILAASMTVKDMFEIKFFNLESTYHEKLYWAANSQSDPIACLNARHYKVSHYISSPNEERDWARRNSLRVRSLREMDVFICEITEKLRTFGIIETMGSEKNTWESLSNERIFLLKLIIAEKTLGGRDPTTVVLHGWPLRHPGSLYSKRFQEIFGQHMELKNPENITVSFDESNRVYIQHEPKIRAPDDYTFVRDCVKMRHCRNQIKVKLLSETDARHRAEELGLTKAYKKFMSESSNPEKPSSSSCRRDMPFSPVEVRLTHIVKNEMGKMISVEFTSVNSVLLDLCPASPKELFLVAQNISRDSKNMLHLILRNTTLLPTTPGLASLVILIFTPCMELRRSPMGIYYTGVLCGLGYNYNSTTNESLFPEHDLETLFDVEFTMDDLRKINQLRHWMNIAMLFNDKSEIVDDEAHHDRDVTVNCQNQIKHALNDLLYKNRKKIEPILVSNFNKWSRYDETLFLVPARETLRTNNVYGLHKALELNEKNDTLDRLEEIISNSLELEALAYQNSLEATTAPVYCKLCLTEINDIVNLRAHLWSEQHVAKQRLIDTTDEFGGNLQKLMELRL</sequence>
<feature type="non-terminal residue" evidence="3">
    <location>
        <position position="721"/>
    </location>
</feature>
<dbReference type="STRING" id="300112.A0A4S2KJN2"/>
<organism evidence="3 4">
    <name type="scientific">Temnothorax longispinosus</name>
    <dbReference type="NCBI Taxonomy" id="300112"/>
    <lineage>
        <taxon>Eukaryota</taxon>
        <taxon>Metazoa</taxon>
        <taxon>Ecdysozoa</taxon>
        <taxon>Arthropoda</taxon>
        <taxon>Hexapoda</taxon>
        <taxon>Insecta</taxon>
        <taxon>Pterygota</taxon>
        <taxon>Neoptera</taxon>
        <taxon>Endopterygota</taxon>
        <taxon>Hymenoptera</taxon>
        <taxon>Apocrita</taxon>
        <taxon>Aculeata</taxon>
        <taxon>Formicoidea</taxon>
        <taxon>Formicidae</taxon>
        <taxon>Myrmicinae</taxon>
        <taxon>Temnothorax</taxon>
    </lineage>
</organism>
<gene>
    <name evidence="3" type="ORF">DBV15_11803</name>
</gene>
<evidence type="ECO:0000256" key="1">
    <source>
        <dbReference type="ARBA" id="ARBA00022490"/>
    </source>
</evidence>
<dbReference type="SUPFAM" id="SSF52540">
    <property type="entry name" value="P-loop containing nucleoside triphosphate hydrolases"/>
    <property type="match status" value="1"/>
</dbReference>
<dbReference type="InterPro" id="IPR027417">
    <property type="entry name" value="P-loop_NTPase"/>
</dbReference>
<keyword evidence="3" id="KW-0067">ATP-binding</keyword>
<dbReference type="GO" id="GO:0003723">
    <property type="term" value="F:RNA binding"/>
    <property type="evidence" value="ECO:0007669"/>
    <property type="project" value="TreeGrafter"/>
</dbReference>
<keyword evidence="3" id="KW-0378">Hydrolase</keyword>
<reference evidence="3 4" key="1">
    <citation type="journal article" date="2019" name="Philos. Trans. R. Soc. Lond., B, Biol. Sci.">
        <title>Ant behaviour and brain gene expression of defending hosts depend on the ecological success of the intruding social parasite.</title>
        <authorList>
            <person name="Kaur R."/>
            <person name="Stoldt M."/>
            <person name="Jongepier E."/>
            <person name="Feldmeyer B."/>
            <person name="Menzel F."/>
            <person name="Bornberg-Bauer E."/>
            <person name="Foitzik S."/>
        </authorList>
    </citation>
    <scope>NUCLEOTIDE SEQUENCE [LARGE SCALE GENOMIC DNA]</scope>
    <source>
        <tissue evidence="3">Whole body</tissue>
    </source>
</reference>
<dbReference type="SMART" id="SM00847">
    <property type="entry name" value="HA2"/>
    <property type="match status" value="1"/>
</dbReference>
<dbReference type="EMBL" id="QBLH01002150">
    <property type="protein sequence ID" value="TGZ49356.1"/>
    <property type="molecule type" value="Genomic_DNA"/>
</dbReference>
<protein>
    <submittedName>
        <fullName evidence="3">Putative ATP-dependent RNA helicase spindle-E</fullName>
    </submittedName>
</protein>
<accession>A0A4S2KJN2</accession>
<keyword evidence="1" id="KW-0963">Cytoplasm</keyword>
<dbReference type="AlphaFoldDB" id="A0A4S2KJN2"/>
<feature type="domain" description="Helicase-associated" evidence="2">
    <location>
        <begin position="100"/>
        <end position="196"/>
    </location>
</feature>
<dbReference type="GO" id="GO:0004386">
    <property type="term" value="F:helicase activity"/>
    <property type="evidence" value="ECO:0007669"/>
    <property type="project" value="UniProtKB-KW"/>
</dbReference>
<evidence type="ECO:0000313" key="4">
    <source>
        <dbReference type="Proteomes" id="UP000310200"/>
    </source>
</evidence>
<dbReference type="Proteomes" id="UP000310200">
    <property type="component" value="Unassembled WGS sequence"/>
</dbReference>
<keyword evidence="3" id="KW-0547">Nucleotide-binding</keyword>
<dbReference type="PANTHER" id="PTHR18934:SF113">
    <property type="entry name" value="ATP-DEPENDENT RNA HELICASE TDRD9"/>
    <property type="match status" value="1"/>
</dbReference>
<evidence type="ECO:0000313" key="3">
    <source>
        <dbReference type="EMBL" id="TGZ49356.1"/>
    </source>
</evidence>
<dbReference type="PANTHER" id="PTHR18934">
    <property type="entry name" value="ATP-DEPENDENT RNA HELICASE"/>
    <property type="match status" value="1"/>
</dbReference>